<evidence type="ECO:0000313" key="4">
    <source>
        <dbReference type="Proteomes" id="UP000756530"/>
    </source>
</evidence>
<dbReference type="PANTHER" id="PTHR30163">
    <property type="entry name" value="MEMBRANE-BOUND LYTIC MUREIN TRANSGLYCOSYLASE B"/>
    <property type="match status" value="1"/>
</dbReference>
<dbReference type="InterPro" id="IPR002477">
    <property type="entry name" value="Peptidoglycan-bd-like"/>
</dbReference>
<feature type="domain" description="Peptidoglycan binding-like" evidence="1">
    <location>
        <begin position="327"/>
        <end position="382"/>
    </location>
</feature>
<sequence length="387" mass="42867">MPPENGTNGVEQSFRTWIEQSLKPRAMGRMIAPDLFDSVLAQAEFQKEVVERQSNQTEFIVPIWEYLDIVATEDRIRNGRQALRRNRSLFIEIERRFGVEPVIIAAIWGVETGFGTNMGDYHVISALASLAFWGRRASFFEDELIGALRILQAGHIDAANMTGSWSGAMGHGQFMPTSFLDFAVDHDGDQRADIWGTAPDDALASIANFLRKHGWRQGQPWGCEIVLPDDFDFGLSGLDYLLTTKELHNLGVTLPGGGRLPDYGSGSILLPGGAQGVALLVLRNFHVIMRYNRSEAYAIGIGHLSDRIVGGGVFNASWPLDDPMLSRDEVSELQVRLSKLGFDTHGADGIRGPNTTRAARAFQQEQGLDPDGFMTVNLLERLRHMGR</sequence>
<dbReference type="Proteomes" id="UP000756530">
    <property type="component" value="Unassembled WGS sequence"/>
</dbReference>
<dbReference type="Pfam" id="PF01471">
    <property type="entry name" value="PG_binding_1"/>
    <property type="match status" value="1"/>
</dbReference>
<comment type="caution">
    <text evidence="3">The sequence shown here is derived from an EMBL/GenBank/DDBJ whole genome shotgun (WGS) entry which is preliminary data.</text>
</comment>
<dbReference type="NCBIfam" id="TIGR02283">
    <property type="entry name" value="MltB_2"/>
    <property type="match status" value="1"/>
</dbReference>
<dbReference type="InterPro" id="IPR043426">
    <property type="entry name" value="MltB-like"/>
</dbReference>
<evidence type="ECO:0000259" key="1">
    <source>
        <dbReference type="Pfam" id="PF01471"/>
    </source>
</evidence>
<proteinExistence type="predicted"/>
<feature type="domain" description="Transglycosylase SLT" evidence="2">
    <location>
        <begin position="13"/>
        <end position="306"/>
    </location>
</feature>
<gene>
    <name evidence="3" type="ORF">KJP28_13160</name>
</gene>
<protein>
    <submittedName>
        <fullName evidence="3">Lytic murein transglycosylase</fullName>
    </submittedName>
</protein>
<dbReference type="InterPro" id="IPR031304">
    <property type="entry name" value="SLT_2"/>
</dbReference>
<dbReference type="CDD" id="cd13399">
    <property type="entry name" value="Slt35-like"/>
    <property type="match status" value="1"/>
</dbReference>
<name>A0ABS6T5S7_9RHOB</name>
<dbReference type="Pfam" id="PF13406">
    <property type="entry name" value="SLT_2"/>
    <property type="match status" value="1"/>
</dbReference>
<dbReference type="EMBL" id="JAHUZE010000003">
    <property type="protein sequence ID" value="MBV7379876.1"/>
    <property type="molecule type" value="Genomic_DNA"/>
</dbReference>
<dbReference type="PANTHER" id="PTHR30163:SF8">
    <property type="entry name" value="LYTIC MUREIN TRANSGLYCOSYLASE"/>
    <property type="match status" value="1"/>
</dbReference>
<accession>A0ABS6T5S7</accession>
<keyword evidence="4" id="KW-1185">Reference proteome</keyword>
<organism evidence="3 4">
    <name type="scientific">Maritimibacter dapengensis</name>
    <dbReference type="NCBI Taxonomy" id="2836868"/>
    <lineage>
        <taxon>Bacteria</taxon>
        <taxon>Pseudomonadati</taxon>
        <taxon>Pseudomonadota</taxon>
        <taxon>Alphaproteobacteria</taxon>
        <taxon>Rhodobacterales</taxon>
        <taxon>Roseobacteraceae</taxon>
        <taxon>Maritimibacter</taxon>
    </lineage>
</organism>
<dbReference type="InterPro" id="IPR011970">
    <property type="entry name" value="MltB_2"/>
</dbReference>
<dbReference type="RefSeq" id="WP_218393066.1">
    <property type="nucleotide sequence ID" value="NZ_JAHUZE010000003.1"/>
</dbReference>
<evidence type="ECO:0000259" key="2">
    <source>
        <dbReference type="Pfam" id="PF13406"/>
    </source>
</evidence>
<evidence type="ECO:0000313" key="3">
    <source>
        <dbReference type="EMBL" id="MBV7379876.1"/>
    </source>
</evidence>
<reference evidence="3 4" key="1">
    <citation type="submission" date="2021-05" db="EMBL/GenBank/DDBJ databases">
        <title>Culturable bacteria isolated from Daya Bay.</title>
        <authorList>
            <person name="Zheng W."/>
            <person name="Yu S."/>
            <person name="Huang Y."/>
        </authorList>
    </citation>
    <scope>NUCLEOTIDE SEQUENCE [LARGE SCALE GENOMIC DNA]</scope>
    <source>
        <strain evidence="3 4">DP4N28-5</strain>
    </source>
</reference>